<dbReference type="OrthoDB" id="10401612at2759"/>
<name>B0DZZ5_LACBS</name>
<dbReference type="AlphaFoldDB" id="B0DZZ5"/>
<dbReference type="Proteomes" id="UP000001194">
    <property type="component" value="Unassembled WGS sequence"/>
</dbReference>
<proteinExistence type="predicted"/>
<keyword evidence="2" id="KW-1185">Reference proteome</keyword>
<organism evidence="2">
    <name type="scientific">Laccaria bicolor (strain S238N-H82 / ATCC MYA-4686)</name>
    <name type="common">Bicoloured deceiver</name>
    <name type="synonym">Laccaria laccata var. bicolor</name>
    <dbReference type="NCBI Taxonomy" id="486041"/>
    <lineage>
        <taxon>Eukaryota</taxon>
        <taxon>Fungi</taxon>
        <taxon>Dikarya</taxon>
        <taxon>Basidiomycota</taxon>
        <taxon>Agaricomycotina</taxon>
        <taxon>Agaricomycetes</taxon>
        <taxon>Agaricomycetidae</taxon>
        <taxon>Agaricales</taxon>
        <taxon>Agaricineae</taxon>
        <taxon>Hydnangiaceae</taxon>
        <taxon>Laccaria</taxon>
    </lineage>
</organism>
<dbReference type="RefSeq" id="XP_001889501.1">
    <property type="nucleotide sequence ID" value="XM_001889466.1"/>
</dbReference>
<dbReference type="EMBL" id="DS547158">
    <property type="protein sequence ID" value="EDQ99809.1"/>
    <property type="molecule type" value="Genomic_DNA"/>
</dbReference>
<dbReference type="KEGG" id="lbc:LACBIDRAFT_334697"/>
<evidence type="ECO:0000313" key="1">
    <source>
        <dbReference type="EMBL" id="EDQ99809.1"/>
    </source>
</evidence>
<gene>
    <name evidence="1" type="ORF">LACBIDRAFT_334697</name>
</gene>
<dbReference type="HOGENOM" id="CLU_149481_0_0_1"/>
<dbReference type="GeneID" id="6085158"/>
<accession>B0DZZ5</accession>
<dbReference type="InParanoid" id="B0DZZ5"/>
<sequence length="145" mass="17641">MPHCYQGKHDLESILYTLIYVLAVFKGPRNLRVQQDYDLSRSSPSVFEWFDYKRIQQSLRYVARSKMGHFHDFDNAILNKMDPYFHSLKPFLRSLLVAAFPTRDYRYWMIKLSDDQYHVLKRLEANQEKFWADQNRRKAKKMRLN</sequence>
<protein>
    <submittedName>
        <fullName evidence="1">Predicted protein</fullName>
    </submittedName>
</protein>
<reference evidence="1 2" key="1">
    <citation type="journal article" date="2008" name="Nature">
        <title>The genome of Laccaria bicolor provides insights into mycorrhizal symbiosis.</title>
        <authorList>
            <person name="Martin F."/>
            <person name="Aerts A."/>
            <person name="Ahren D."/>
            <person name="Brun A."/>
            <person name="Danchin E.G.J."/>
            <person name="Duchaussoy F."/>
            <person name="Gibon J."/>
            <person name="Kohler A."/>
            <person name="Lindquist E."/>
            <person name="Pereda V."/>
            <person name="Salamov A."/>
            <person name="Shapiro H.J."/>
            <person name="Wuyts J."/>
            <person name="Blaudez D."/>
            <person name="Buee M."/>
            <person name="Brokstein P."/>
            <person name="Canbaeck B."/>
            <person name="Cohen D."/>
            <person name="Courty P.E."/>
            <person name="Coutinho P.M."/>
            <person name="Delaruelle C."/>
            <person name="Detter J.C."/>
            <person name="Deveau A."/>
            <person name="DiFazio S."/>
            <person name="Duplessis S."/>
            <person name="Fraissinet-Tachet L."/>
            <person name="Lucic E."/>
            <person name="Frey-Klett P."/>
            <person name="Fourrey C."/>
            <person name="Feussner I."/>
            <person name="Gay G."/>
            <person name="Grimwood J."/>
            <person name="Hoegger P.J."/>
            <person name="Jain P."/>
            <person name="Kilaru S."/>
            <person name="Labbe J."/>
            <person name="Lin Y.C."/>
            <person name="Legue V."/>
            <person name="Le Tacon F."/>
            <person name="Marmeisse R."/>
            <person name="Melayah D."/>
            <person name="Montanini B."/>
            <person name="Muratet M."/>
            <person name="Nehls U."/>
            <person name="Niculita-Hirzel H."/>
            <person name="Oudot-Le Secq M.P."/>
            <person name="Peter M."/>
            <person name="Quesneville H."/>
            <person name="Rajashekar B."/>
            <person name="Reich M."/>
            <person name="Rouhier N."/>
            <person name="Schmutz J."/>
            <person name="Yin T."/>
            <person name="Chalot M."/>
            <person name="Henrissat B."/>
            <person name="Kuees U."/>
            <person name="Lucas S."/>
            <person name="Van de Peer Y."/>
            <person name="Podila G.K."/>
            <person name="Polle A."/>
            <person name="Pukkila P.J."/>
            <person name="Richardson P.M."/>
            <person name="Rouze P."/>
            <person name="Sanders I.R."/>
            <person name="Stajich J.E."/>
            <person name="Tunlid A."/>
            <person name="Tuskan G."/>
            <person name="Grigoriev I.V."/>
        </authorList>
    </citation>
    <scope>NUCLEOTIDE SEQUENCE [LARGE SCALE GENOMIC DNA]</scope>
    <source>
        <strain evidence="2">S238N-H82 / ATCC MYA-4686</strain>
    </source>
</reference>
<evidence type="ECO:0000313" key="2">
    <source>
        <dbReference type="Proteomes" id="UP000001194"/>
    </source>
</evidence>